<keyword evidence="5" id="KW-1185">Reference proteome</keyword>
<dbReference type="PANTHER" id="PTHR12187:SF11">
    <property type="entry name" value="PHOSPHATIDYLINOSITOL-3,4-BISPHOSPHATE 4-PHOSPHATASE"/>
    <property type="match status" value="1"/>
</dbReference>
<dbReference type="Proteomes" id="UP000095751">
    <property type="component" value="Unassembled WGS sequence"/>
</dbReference>
<evidence type="ECO:0000256" key="1">
    <source>
        <dbReference type="ARBA" id="ARBA00022801"/>
    </source>
</evidence>
<dbReference type="GO" id="GO:0005737">
    <property type="term" value="C:cytoplasm"/>
    <property type="evidence" value="ECO:0007669"/>
    <property type="project" value="TreeGrafter"/>
</dbReference>
<sequence length="1093" mass="118385">MPQPTTTNNKKGFGMGFLKKVAARTTDTLERGMQGLAVRMDQGKNADLVRVAIYDPTTNELLGVTERLPVPGTNNGDNTQQQQQQQAPTKDIRFEVPVWIPGSRRQQSLLLKVWIQSGASLVLQSAKSAKNYLLGSAIVNCQALSEGVTAVALTMTTTTPQTQQQPQPQLQLCILPDPKFSPILTRGWALTDPDMSGYSSTLNYLPLDQSYIFPGKQPNHWLIAHERATESTIPLPIAAAMTQLAANACTKSLDHAKSVARILRNNRHDYKDPMHKATCNIGLVGVVPSPNRSGVTAANISLAWRRPDSMFEFEIAVNESLPIVPSNGPTPGGFGSVKRTFYPKLCSPDRGDHILPGILQAYGGKMPSSGYLLGGVYFCVAVQTTGFGGIDPTSPDGAPAIELWETVLGLEAFVNKSTTTPTTIQVPLRKGIDDVGHLLLQIQVTLPEGQQQPANGNYMATLPATDGLISLVGMDSLSDGVKPYLDSMPSMTGTALRHQQLNTMGYFFTTQYMDQHLALRQSACDAFQERARRYKHALFQPEKDAPPHTLRTPKNFRPSSSRITTLLSGIPFNCHIASLNINVMDAIHPKATSSSATAASEYPGASFHNITCGAPADHARGFGNILTNVSHKNVSGGLRRLEAQRSECAAQLQQAQSMLIAGVGQYLTHARKAGGAVNHVPARHAEIQQLRWKVFEGVHNLHHVTWMCGVRRANVFSQSLGLALSSFLASLSDKNKCAAGWPDLWARHGFMVCFEGLLSAVGKELGMIEDASVAIAMLRMVHIVLVPADNGIPEGAVKIPSSPYLRWTNLTASGGEGSARKFVVQIGIDRGYYLERIPAPLQNNASVRLYPILFEVGVDIRQAGSNLIKKNQNNQSSGGGGSGSIVDDGEEDDVGIVDDDVLVALNYEAMRKMNCYAHALSPQQISLDNVHAAMERVFSPDQSTSNFNNPDKDQLPIHPSLVALHSHIMSSAGKMSHSILDEAATIAQQLGGGGLVFCKSGKDRTAMHLTYKQCQFAGRYRGNTDNQAILRDAHLLRLHGTRLPICEKNVGQALYAFNSLQVKFMPENLKPPPNTLAGFLKGGEIFKGGGIES</sequence>
<dbReference type="OrthoDB" id="159395at2759"/>
<dbReference type="EMBL" id="KV784353">
    <property type="protein sequence ID" value="OEU23123.1"/>
    <property type="molecule type" value="Genomic_DNA"/>
</dbReference>
<dbReference type="PANTHER" id="PTHR12187">
    <property type="entry name" value="AGAP000124-PA"/>
    <property type="match status" value="1"/>
</dbReference>
<accession>A0A1E7FZ91</accession>
<reference evidence="4 5" key="1">
    <citation type="submission" date="2016-09" db="EMBL/GenBank/DDBJ databases">
        <title>Extensive genetic diversity and differential bi-allelic expression allows diatom success in the polar Southern Ocean.</title>
        <authorList>
            <consortium name="DOE Joint Genome Institute"/>
            <person name="Mock T."/>
            <person name="Otillar R.P."/>
            <person name="Strauss J."/>
            <person name="Dupont C."/>
            <person name="Frickenhaus S."/>
            <person name="Maumus F."/>
            <person name="Mcmullan M."/>
            <person name="Sanges R."/>
            <person name="Schmutz J."/>
            <person name="Toseland A."/>
            <person name="Valas R."/>
            <person name="Veluchamy A."/>
            <person name="Ward B.J."/>
            <person name="Allen A."/>
            <person name="Barry K."/>
            <person name="Falciatore A."/>
            <person name="Ferrante M."/>
            <person name="Fortunato A.E."/>
            <person name="Gloeckner G."/>
            <person name="Gruber A."/>
            <person name="Hipkin R."/>
            <person name="Janech M."/>
            <person name="Kroth P."/>
            <person name="Leese F."/>
            <person name="Lindquist E."/>
            <person name="Lyon B.R."/>
            <person name="Martin J."/>
            <person name="Mayer C."/>
            <person name="Parker M."/>
            <person name="Quesneville H."/>
            <person name="Raymond J."/>
            <person name="Uhlig C."/>
            <person name="Valentin K.U."/>
            <person name="Worden A.Z."/>
            <person name="Armbrust E.V."/>
            <person name="Bowler C."/>
            <person name="Green B."/>
            <person name="Moulton V."/>
            <person name="Van Oosterhout C."/>
            <person name="Grigoriev I."/>
        </authorList>
    </citation>
    <scope>NUCLEOTIDE SEQUENCE [LARGE SCALE GENOMIC DNA]</scope>
    <source>
        <strain evidence="4 5">CCMP1102</strain>
    </source>
</reference>
<dbReference type="AlphaFoldDB" id="A0A1E7FZ91"/>
<evidence type="ECO:0000256" key="2">
    <source>
        <dbReference type="ARBA" id="ARBA00023098"/>
    </source>
</evidence>
<feature type="region of interest" description="Disordered" evidence="3">
    <location>
        <begin position="869"/>
        <end position="890"/>
    </location>
</feature>
<protein>
    <submittedName>
        <fullName evidence="4">Uncharacterized protein</fullName>
    </submittedName>
</protein>
<keyword evidence="1" id="KW-0378">Hydrolase</keyword>
<organism evidence="4 5">
    <name type="scientific">Fragilariopsis cylindrus CCMP1102</name>
    <dbReference type="NCBI Taxonomy" id="635003"/>
    <lineage>
        <taxon>Eukaryota</taxon>
        <taxon>Sar</taxon>
        <taxon>Stramenopiles</taxon>
        <taxon>Ochrophyta</taxon>
        <taxon>Bacillariophyta</taxon>
        <taxon>Bacillariophyceae</taxon>
        <taxon>Bacillariophycidae</taxon>
        <taxon>Bacillariales</taxon>
        <taxon>Bacillariaceae</taxon>
        <taxon>Fragilariopsis</taxon>
    </lineage>
</organism>
<proteinExistence type="predicted"/>
<evidence type="ECO:0000313" key="4">
    <source>
        <dbReference type="EMBL" id="OEU23123.1"/>
    </source>
</evidence>
<dbReference type="InterPro" id="IPR039034">
    <property type="entry name" value="INPP4"/>
</dbReference>
<evidence type="ECO:0000256" key="3">
    <source>
        <dbReference type="SAM" id="MobiDB-lite"/>
    </source>
</evidence>
<name>A0A1E7FZ91_9STRA</name>
<feature type="region of interest" description="Disordered" evidence="3">
    <location>
        <begin position="67"/>
        <end position="88"/>
    </location>
</feature>
<gene>
    <name evidence="4" type="ORF">FRACYDRAFT_274053</name>
</gene>
<evidence type="ECO:0000313" key="5">
    <source>
        <dbReference type="Proteomes" id="UP000095751"/>
    </source>
</evidence>
<dbReference type="KEGG" id="fcy:FRACYDRAFT_274053"/>
<dbReference type="InParanoid" id="A0A1E7FZ91"/>
<dbReference type="GO" id="GO:0016316">
    <property type="term" value="F:phosphatidylinositol-3,4-bisphosphate 4-phosphatase activity"/>
    <property type="evidence" value="ECO:0007669"/>
    <property type="project" value="InterPro"/>
</dbReference>
<keyword evidence="2" id="KW-0443">Lipid metabolism</keyword>